<gene>
    <name evidence="1" type="primary">159</name>
    <name evidence="1" type="ORF">COSMO_159</name>
</gene>
<organism evidence="1 2">
    <name type="scientific">Mycobacterium phage Cosmo</name>
    <dbReference type="NCBI Taxonomy" id="1567467"/>
    <lineage>
        <taxon>Viruses</taxon>
        <taxon>Duplodnaviria</taxon>
        <taxon>Heunggongvirae</taxon>
        <taxon>Uroviricota</taxon>
        <taxon>Caudoviricetes</taxon>
        <taxon>Vilmaviridae</taxon>
        <taxon>Wildcatvirus</taxon>
        <taxon>Wildcatvirus wildcat</taxon>
        <taxon>Mycobacterium virus Wildcat</taxon>
    </lineage>
</organism>
<dbReference type="EMBL" id="KP027195">
    <property type="protein sequence ID" value="AJD82206.1"/>
    <property type="molecule type" value="Genomic_DNA"/>
</dbReference>
<reference evidence="1 2" key="1">
    <citation type="submission" date="2014-10" db="EMBL/GenBank/DDBJ databases">
        <authorList>
            <person name="Mackenzie J."/>
            <person name="Lekholoane M."/>
            <person name="Leqhaoe R."/>
            <person name="Mcunu Z."/>
            <person name="Mzobe Z."/>
            <person name="Rodel H."/>
            <person name="Seagreen C."/>
            <person name="Mazeka N."/>
            <person name="Larsen M.H."/>
            <person name="Rubin E.J."/>
            <person name="Russell D.A."/>
            <person name="Guerrero C.A."/>
            <person name="Bowman C.A."/>
            <person name="Jacobs-Sera D."/>
            <person name="Hendrix R.W."/>
            <person name="Hatfull G.F."/>
        </authorList>
    </citation>
    <scope>NUCLEOTIDE SEQUENCE [LARGE SCALE GENOMIC DNA]</scope>
</reference>
<dbReference type="Proteomes" id="UP000031718">
    <property type="component" value="Segment"/>
</dbReference>
<evidence type="ECO:0000313" key="1">
    <source>
        <dbReference type="EMBL" id="AJD82206.1"/>
    </source>
</evidence>
<name>A0A0B5A565_9CAUD</name>
<evidence type="ECO:0000313" key="2">
    <source>
        <dbReference type="Proteomes" id="UP000031718"/>
    </source>
</evidence>
<proteinExistence type="predicted"/>
<protein>
    <submittedName>
        <fullName evidence="1">Uncharacterized protein</fullName>
    </submittedName>
</protein>
<sequence length="110" mass="12517">MEGRELLSGNNGTRVPVVVVERNTRGNTWVVIQRGKQPRFVRELVLHAPEFRVHHKGHMIIAGLEAESAPEIDWESLTFDGKTVKLPDSPFPVRYSQYAKLDNRGRVWAA</sequence>
<accession>A0A0B5A565</accession>